<evidence type="ECO:0008006" key="6">
    <source>
        <dbReference type="Google" id="ProtNLM"/>
    </source>
</evidence>
<feature type="signal peptide" evidence="3">
    <location>
        <begin position="1"/>
        <end position="20"/>
    </location>
</feature>
<evidence type="ECO:0000256" key="2">
    <source>
        <dbReference type="SAM" id="Phobius"/>
    </source>
</evidence>
<comment type="caution">
    <text evidence="4">The sequence shown here is derived from an EMBL/GenBank/DDBJ whole genome shotgun (WGS) entry which is preliminary data.</text>
</comment>
<keyword evidence="5" id="KW-1185">Reference proteome</keyword>
<dbReference type="EMBL" id="MU865953">
    <property type="protein sequence ID" value="KAK4446943.1"/>
    <property type="molecule type" value="Genomic_DNA"/>
</dbReference>
<feature type="transmembrane region" description="Helical" evidence="2">
    <location>
        <begin position="443"/>
        <end position="464"/>
    </location>
</feature>
<keyword evidence="3" id="KW-0732">Signal</keyword>
<reference evidence="4" key="1">
    <citation type="journal article" date="2023" name="Mol. Phylogenet. Evol.">
        <title>Genome-scale phylogeny and comparative genomics of the fungal order Sordariales.</title>
        <authorList>
            <person name="Hensen N."/>
            <person name="Bonometti L."/>
            <person name="Westerberg I."/>
            <person name="Brannstrom I.O."/>
            <person name="Guillou S."/>
            <person name="Cros-Aarteil S."/>
            <person name="Calhoun S."/>
            <person name="Haridas S."/>
            <person name="Kuo A."/>
            <person name="Mondo S."/>
            <person name="Pangilinan J."/>
            <person name="Riley R."/>
            <person name="LaButti K."/>
            <person name="Andreopoulos B."/>
            <person name="Lipzen A."/>
            <person name="Chen C."/>
            <person name="Yan M."/>
            <person name="Daum C."/>
            <person name="Ng V."/>
            <person name="Clum A."/>
            <person name="Steindorff A."/>
            <person name="Ohm R.A."/>
            <person name="Martin F."/>
            <person name="Silar P."/>
            <person name="Natvig D.O."/>
            <person name="Lalanne C."/>
            <person name="Gautier V."/>
            <person name="Ament-Velasquez S.L."/>
            <person name="Kruys A."/>
            <person name="Hutchinson M.I."/>
            <person name="Powell A.J."/>
            <person name="Barry K."/>
            <person name="Miller A.N."/>
            <person name="Grigoriev I.V."/>
            <person name="Debuchy R."/>
            <person name="Gladieux P."/>
            <person name="Hiltunen Thoren M."/>
            <person name="Johannesson H."/>
        </authorList>
    </citation>
    <scope>NUCLEOTIDE SEQUENCE</scope>
    <source>
        <strain evidence="4">PSN243</strain>
    </source>
</reference>
<protein>
    <recommendedName>
        <fullName evidence="6">Ankyrin repeat protein</fullName>
    </recommendedName>
</protein>
<gene>
    <name evidence="4" type="ORF">QBC34DRAFT_468663</name>
</gene>
<accession>A0AAV9GFN5</accession>
<feature type="compositionally biased region" description="Polar residues" evidence="1">
    <location>
        <begin position="97"/>
        <end position="111"/>
    </location>
</feature>
<reference evidence="4" key="2">
    <citation type="submission" date="2023-05" db="EMBL/GenBank/DDBJ databases">
        <authorList>
            <consortium name="Lawrence Berkeley National Laboratory"/>
            <person name="Steindorff A."/>
            <person name="Hensen N."/>
            <person name="Bonometti L."/>
            <person name="Westerberg I."/>
            <person name="Brannstrom I.O."/>
            <person name="Guillou S."/>
            <person name="Cros-Aarteil S."/>
            <person name="Calhoun S."/>
            <person name="Haridas S."/>
            <person name="Kuo A."/>
            <person name="Mondo S."/>
            <person name="Pangilinan J."/>
            <person name="Riley R."/>
            <person name="Labutti K."/>
            <person name="Andreopoulos B."/>
            <person name="Lipzen A."/>
            <person name="Chen C."/>
            <person name="Yanf M."/>
            <person name="Daum C."/>
            <person name="Ng V."/>
            <person name="Clum A."/>
            <person name="Ohm R."/>
            <person name="Martin F."/>
            <person name="Silar P."/>
            <person name="Natvig D."/>
            <person name="Lalanne C."/>
            <person name="Gautier V."/>
            <person name="Ament-Velasquez S.L."/>
            <person name="Kruys A."/>
            <person name="Hutchinson M.I."/>
            <person name="Powell A.J."/>
            <person name="Barry K."/>
            <person name="Miller A.N."/>
            <person name="Grigoriev I.V."/>
            <person name="Debuchy R."/>
            <person name="Gladieux P."/>
            <person name="Thoren M.H."/>
            <person name="Johannesson H."/>
        </authorList>
    </citation>
    <scope>NUCLEOTIDE SEQUENCE</scope>
    <source>
        <strain evidence="4">PSN243</strain>
    </source>
</reference>
<feature type="region of interest" description="Disordered" evidence="1">
    <location>
        <begin position="97"/>
        <end position="124"/>
    </location>
</feature>
<sequence length="1360" mass="151109">MSGWVPRAFLAIAWVAVNTASDSAPPANDRPSVLHRRIITLCQQATDKNAASFGLTSHVAGYGTLHHLSNFTSESCDRLSIESSGFFAKTPPSRLSYVSQSHHGEPSSTNALDPGGTGRVEKADSKMRVRWIRREKLSDLCAPDLDPSFLASTDSWIALAIKVMSDQQSVCPDLCTAVAAAANDPDEKFGDLANNLATDVAPFLALFGEQVTKQYLSESTSFWDYFIFASAPIGIITTIVSAIRVRGPKWLKSFVGQSQEAAGVVEAELCSSTSHNVCEIFHNGGIARIIGRPKILEIIHFPRTPYHPGSPDRQPTAELNVFNQHLLETTGLAKPLDMNPARSTEWEFAAGSEDTRVAMALRVDGRQVRKALTRFIARMGKLGRLDFEGFRGSHLSISSSEKLMSSTSLVSACGAKLYSDILRKQNPPNLSINIGRARIRGTWIKGTVALGVTAQLGVFFDLIKLIVKAQYLTGPIFFWCGTLMLFVGMLWCAALIGQSTCEVTFRRRNVPGRETSRSALYWVQPGTQVVADQVFTSFAFSDAALKAKDSLSEYKISTIVDPDKGIKTRTVVAVLLTTFGYIFQLVGLRTSPAEISIAQLVITLLMTFVRGVMRTNRFKTRDNNLQAGVLNIVSGHELDWLSYELCYADDWTVTQESRKSSPISFSVLGTIQRPIPPGTESLHQPSSLIAVPSVSEAASPEAIHKQETIAGIENLIYYRQRLASFTSDPLVPDFQRWDDAQVKVRSISRKIVLALNRADAILAAGQRCSEIEMHLNITYPGMRFLGQLPDSNVGVFKPGSTWTAETVEALLGLWVWSLKSNFNVAASEDTDKPAIDVLLAEHIALAHIVSFRPCSCEDIIHQERDEGFNVNYYHPDFSDLVPWFGEDSILNGFKMNFGFLRIDTSKWTSAGAQFDPSTMIWRRMLRDRDCSVWEACDPVFPHIRPADDLSSYVRFTGWTSLWRPKTKLVVPKSGMVELMYITPKTVELQPNFGLVECCARDLFIALLRHWFDGQKPSLIRRFRERLAPRSKDSPHFHLQNSTISSICQVFSECGLGSESHALFSLVPALQEHIDISNGEGILVTLFKDVANCKGSLSTWSDAHELLSRAYRNFLPPASAPEPSLSPRSKRARVEYIRQIAIAEGELLRRALFPTNSVKVRAWGFSRIEAQYSPHYNPHDRHGLFQYLRAFLCWEETRQRYRQVAQILAPRDKDLRGFDSVAFRSGSSEYASSALPRRSLATKVKEPSYRTSREVESRNAAHRAAELDLAVKSNDRVGTLVLLNDPDIPVSFLDVSILPRAAEKGWTEVVLSLLDAGADPCGMDEDRKSTIGHYTDAKNGAMASELLSVVQGVSERRRFEE</sequence>
<feature type="transmembrane region" description="Helical" evidence="2">
    <location>
        <begin position="571"/>
        <end position="589"/>
    </location>
</feature>
<feature type="transmembrane region" description="Helical" evidence="2">
    <location>
        <begin position="476"/>
        <end position="497"/>
    </location>
</feature>
<feature type="transmembrane region" description="Helical" evidence="2">
    <location>
        <begin position="222"/>
        <end position="243"/>
    </location>
</feature>
<evidence type="ECO:0000313" key="5">
    <source>
        <dbReference type="Proteomes" id="UP001321760"/>
    </source>
</evidence>
<keyword evidence="2" id="KW-0812">Transmembrane</keyword>
<evidence type="ECO:0000256" key="3">
    <source>
        <dbReference type="SAM" id="SignalP"/>
    </source>
</evidence>
<dbReference type="Proteomes" id="UP001321760">
    <property type="component" value="Unassembled WGS sequence"/>
</dbReference>
<evidence type="ECO:0000313" key="4">
    <source>
        <dbReference type="EMBL" id="KAK4446943.1"/>
    </source>
</evidence>
<keyword evidence="2" id="KW-0472">Membrane</keyword>
<proteinExistence type="predicted"/>
<keyword evidence="2" id="KW-1133">Transmembrane helix</keyword>
<name>A0AAV9GFN5_9PEZI</name>
<feature type="chain" id="PRO_5043877559" description="Ankyrin repeat protein" evidence="3">
    <location>
        <begin position="21"/>
        <end position="1360"/>
    </location>
</feature>
<organism evidence="4 5">
    <name type="scientific">Podospora aff. communis PSN243</name>
    <dbReference type="NCBI Taxonomy" id="3040156"/>
    <lineage>
        <taxon>Eukaryota</taxon>
        <taxon>Fungi</taxon>
        <taxon>Dikarya</taxon>
        <taxon>Ascomycota</taxon>
        <taxon>Pezizomycotina</taxon>
        <taxon>Sordariomycetes</taxon>
        <taxon>Sordariomycetidae</taxon>
        <taxon>Sordariales</taxon>
        <taxon>Podosporaceae</taxon>
        <taxon>Podospora</taxon>
    </lineage>
</organism>
<evidence type="ECO:0000256" key="1">
    <source>
        <dbReference type="SAM" id="MobiDB-lite"/>
    </source>
</evidence>